<proteinExistence type="predicted"/>
<reference evidence="8 9" key="1">
    <citation type="submission" date="2017-05" db="EMBL/GenBank/DDBJ databases">
        <authorList>
            <person name="Song R."/>
            <person name="Chenine A.L."/>
            <person name="Ruprecht R.M."/>
        </authorList>
    </citation>
    <scope>NUCLEOTIDE SEQUENCE [LARGE SCALE GENOMIC DNA]</scope>
    <source>
        <strain evidence="8 9">CECT 8663</strain>
    </source>
</reference>
<dbReference type="Proteomes" id="UP000220836">
    <property type="component" value="Unassembled WGS sequence"/>
</dbReference>
<dbReference type="InterPro" id="IPR001867">
    <property type="entry name" value="OmpR/PhoB-type_DNA-bd"/>
</dbReference>
<dbReference type="InterPro" id="IPR011006">
    <property type="entry name" value="CheY-like_superfamily"/>
</dbReference>
<dbReference type="GO" id="GO:0000156">
    <property type="term" value="F:phosphorelay response regulator activity"/>
    <property type="evidence" value="ECO:0007669"/>
    <property type="project" value="TreeGrafter"/>
</dbReference>
<keyword evidence="9" id="KW-1185">Reference proteome</keyword>
<organism evidence="8 9">
    <name type="scientific">Pelagimonas varians</name>
    <dbReference type="NCBI Taxonomy" id="696760"/>
    <lineage>
        <taxon>Bacteria</taxon>
        <taxon>Pseudomonadati</taxon>
        <taxon>Pseudomonadota</taxon>
        <taxon>Alphaproteobacteria</taxon>
        <taxon>Rhodobacterales</taxon>
        <taxon>Roseobacteraceae</taxon>
        <taxon>Pelagimonas</taxon>
    </lineage>
</organism>
<dbReference type="PROSITE" id="PS51755">
    <property type="entry name" value="OMPR_PHOB"/>
    <property type="match status" value="1"/>
</dbReference>
<dbReference type="AlphaFoldDB" id="A0A238KQR5"/>
<keyword evidence="4 6" id="KW-0238">DNA-binding</keyword>
<dbReference type="Gene3D" id="1.10.10.10">
    <property type="entry name" value="Winged helix-like DNA-binding domain superfamily/Winged helix DNA-binding domain"/>
    <property type="match status" value="1"/>
</dbReference>
<dbReference type="Gene3D" id="3.40.50.2300">
    <property type="match status" value="1"/>
</dbReference>
<dbReference type="GO" id="GO:0005829">
    <property type="term" value="C:cytosol"/>
    <property type="evidence" value="ECO:0007669"/>
    <property type="project" value="TreeGrafter"/>
</dbReference>
<dbReference type="CDD" id="cd00383">
    <property type="entry name" value="trans_reg_C"/>
    <property type="match status" value="1"/>
</dbReference>
<keyword evidence="2" id="KW-0902">Two-component regulatory system</keyword>
<dbReference type="PANTHER" id="PTHR48111:SF22">
    <property type="entry name" value="REGULATOR OF RPOS"/>
    <property type="match status" value="1"/>
</dbReference>
<dbReference type="EMBL" id="FXYH01000011">
    <property type="protein sequence ID" value="SMX45204.1"/>
    <property type="molecule type" value="Genomic_DNA"/>
</dbReference>
<name>A0A238KQR5_9RHOB</name>
<dbReference type="GO" id="GO:0032993">
    <property type="term" value="C:protein-DNA complex"/>
    <property type="evidence" value="ECO:0007669"/>
    <property type="project" value="TreeGrafter"/>
</dbReference>
<dbReference type="InterPro" id="IPR016032">
    <property type="entry name" value="Sig_transdc_resp-reg_C-effctor"/>
</dbReference>
<dbReference type="PANTHER" id="PTHR48111">
    <property type="entry name" value="REGULATOR OF RPOS"/>
    <property type="match status" value="1"/>
</dbReference>
<keyword evidence="3" id="KW-0805">Transcription regulation</keyword>
<dbReference type="RefSeq" id="WP_097805466.1">
    <property type="nucleotide sequence ID" value="NZ_FXYH01000011.1"/>
</dbReference>
<accession>A0A238KQR5</accession>
<evidence type="ECO:0000313" key="9">
    <source>
        <dbReference type="Proteomes" id="UP000220836"/>
    </source>
</evidence>
<evidence type="ECO:0000256" key="1">
    <source>
        <dbReference type="ARBA" id="ARBA00022553"/>
    </source>
</evidence>
<dbReference type="SUPFAM" id="SSF46894">
    <property type="entry name" value="C-terminal effector domain of the bipartite response regulators"/>
    <property type="match status" value="1"/>
</dbReference>
<dbReference type="OrthoDB" id="7873839at2"/>
<feature type="DNA-binding region" description="OmpR/PhoB-type" evidence="6">
    <location>
        <begin position="122"/>
        <end position="220"/>
    </location>
</feature>
<dbReference type="SUPFAM" id="SSF52172">
    <property type="entry name" value="CheY-like"/>
    <property type="match status" value="1"/>
</dbReference>
<dbReference type="InterPro" id="IPR036388">
    <property type="entry name" value="WH-like_DNA-bd_sf"/>
</dbReference>
<gene>
    <name evidence="8" type="primary">ctrA_4</name>
    <name evidence="8" type="ORF">PEV8663_02985</name>
</gene>
<evidence type="ECO:0000256" key="2">
    <source>
        <dbReference type="ARBA" id="ARBA00023012"/>
    </source>
</evidence>
<protein>
    <submittedName>
        <fullName evidence="8">Cell cycle response regulator CtrA</fullName>
    </submittedName>
</protein>
<evidence type="ECO:0000259" key="7">
    <source>
        <dbReference type="PROSITE" id="PS51755"/>
    </source>
</evidence>
<evidence type="ECO:0000256" key="6">
    <source>
        <dbReference type="PROSITE-ProRule" id="PRU01091"/>
    </source>
</evidence>
<keyword evidence="5" id="KW-0804">Transcription</keyword>
<evidence type="ECO:0000256" key="4">
    <source>
        <dbReference type="ARBA" id="ARBA00023125"/>
    </source>
</evidence>
<dbReference type="Pfam" id="PF00486">
    <property type="entry name" value="Trans_reg_C"/>
    <property type="match status" value="1"/>
</dbReference>
<dbReference type="InterPro" id="IPR039420">
    <property type="entry name" value="WalR-like"/>
</dbReference>
<keyword evidence="1" id="KW-0597">Phosphoprotein</keyword>
<sequence>MRYLIAETSWDMMSLAQDLLDVGTLVSRTDNPEDLPDYLKSGLADLLLFDADHLNRNGVTLRGLRLAAKQTPIVLLSSNAAPEHKASWLADGADAVIDPCSSATEIQGYLLAIARRALGFSASQLSYGSLSVCLARRGARISDCPIKLSPKIYEMLEYLALRPGRLITRSDLLTHIYGFGNEPETRIFDVYACNLRSCLKATNGAVELETVRGAGFRLSLHAPPAPIAA</sequence>
<evidence type="ECO:0000256" key="5">
    <source>
        <dbReference type="ARBA" id="ARBA00023163"/>
    </source>
</evidence>
<dbReference type="CDD" id="cd00156">
    <property type="entry name" value="REC"/>
    <property type="match status" value="1"/>
</dbReference>
<feature type="domain" description="OmpR/PhoB-type" evidence="7">
    <location>
        <begin position="122"/>
        <end position="220"/>
    </location>
</feature>
<evidence type="ECO:0000256" key="3">
    <source>
        <dbReference type="ARBA" id="ARBA00023015"/>
    </source>
</evidence>
<dbReference type="SMART" id="SM00862">
    <property type="entry name" value="Trans_reg_C"/>
    <property type="match status" value="1"/>
</dbReference>
<dbReference type="GO" id="GO:0000976">
    <property type="term" value="F:transcription cis-regulatory region binding"/>
    <property type="evidence" value="ECO:0007669"/>
    <property type="project" value="TreeGrafter"/>
</dbReference>
<evidence type="ECO:0000313" key="8">
    <source>
        <dbReference type="EMBL" id="SMX45204.1"/>
    </source>
</evidence>
<dbReference type="GO" id="GO:0006355">
    <property type="term" value="P:regulation of DNA-templated transcription"/>
    <property type="evidence" value="ECO:0007669"/>
    <property type="project" value="InterPro"/>
</dbReference>